<evidence type="ECO:0000313" key="3">
    <source>
        <dbReference type="Proteomes" id="UP000750711"/>
    </source>
</evidence>
<organism evidence="2 3">
    <name type="scientific">Trichoglossum hirsutum</name>
    <dbReference type="NCBI Taxonomy" id="265104"/>
    <lineage>
        <taxon>Eukaryota</taxon>
        <taxon>Fungi</taxon>
        <taxon>Dikarya</taxon>
        <taxon>Ascomycota</taxon>
        <taxon>Pezizomycotina</taxon>
        <taxon>Geoglossomycetes</taxon>
        <taxon>Geoglossales</taxon>
        <taxon>Geoglossaceae</taxon>
        <taxon>Trichoglossum</taxon>
    </lineage>
</organism>
<accession>A0A9P8LCQ3</accession>
<dbReference type="InterPro" id="IPR002828">
    <property type="entry name" value="SurE-like_Pase/nucleotidase"/>
</dbReference>
<protein>
    <recommendedName>
        <fullName evidence="1">Survival protein SurE-like phosphatase/nucleotidase domain-containing protein</fullName>
    </recommendedName>
</protein>
<dbReference type="GO" id="GO:0000932">
    <property type="term" value="C:P-body"/>
    <property type="evidence" value="ECO:0007669"/>
    <property type="project" value="TreeGrafter"/>
</dbReference>
<dbReference type="EMBL" id="JAGHQM010000509">
    <property type="protein sequence ID" value="KAH0559840.1"/>
    <property type="molecule type" value="Genomic_DNA"/>
</dbReference>
<dbReference type="AlphaFoldDB" id="A0A9P8LCQ3"/>
<reference evidence="2" key="1">
    <citation type="submission" date="2021-03" db="EMBL/GenBank/DDBJ databases">
        <title>Comparative genomics and phylogenomic investigation of the class Geoglossomycetes provide insights into ecological specialization and systematics.</title>
        <authorList>
            <person name="Melie T."/>
            <person name="Pirro S."/>
            <person name="Miller A.N."/>
            <person name="Quandt A."/>
        </authorList>
    </citation>
    <scope>NUCLEOTIDE SEQUENCE</scope>
    <source>
        <strain evidence="2">CAQ_001_2017</strain>
    </source>
</reference>
<evidence type="ECO:0000259" key="1">
    <source>
        <dbReference type="Pfam" id="PF01975"/>
    </source>
</evidence>
<comment type="caution">
    <text evidence="2">The sequence shown here is derived from an EMBL/GenBank/DDBJ whole genome shotgun (WGS) entry which is preliminary data.</text>
</comment>
<dbReference type="Pfam" id="PF01975">
    <property type="entry name" value="SurE"/>
    <property type="match status" value="1"/>
</dbReference>
<dbReference type="SUPFAM" id="SSF64167">
    <property type="entry name" value="SurE-like"/>
    <property type="match status" value="1"/>
</dbReference>
<dbReference type="NCBIfam" id="TIGR00087">
    <property type="entry name" value="surE"/>
    <property type="match status" value="1"/>
</dbReference>
<keyword evidence="3" id="KW-1185">Reference proteome</keyword>
<dbReference type="PANTHER" id="PTHR47551">
    <property type="entry name" value="TUBULIN--TYROSINE LIGASE PBY1-RELATED"/>
    <property type="match status" value="1"/>
</dbReference>
<evidence type="ECO:0000313" key="2">
    <source>
        <dbReference type="EMBL" id="KAH0559840.1"/>
    </source>
</evidence>
<dbReference type="GO" id="GO:0016787">
    <property type="term" value="F:hydrolase activity"/>
    <property type="evidence" value="ECO:0007669"/>
    <property type="project" value="InterPro"/>
</dbReference>
<dbReference type="InterPro" id="IPR027746">
    <property type="entry name" value="TTL"/>
</dbReference>
<sequence>MHILVKQGEQVVNDDGPPSEHSPYVLPFVSALKAAGHTVSVVIPDTARSWIGKAHIVGRTLKVTSYLPNTVADDEEWMLVDGTPASCTQLGLFHLLQHRGPVDLVVSGPNHGRNTTSIYNLSSGTVGGALEAALCRKNAIALSFASKDPQPLEVIQSACKLSVELVNHLCQNWADGVELYCINVPMVPEVNLRKILYTTPLRNFWTKSSLFQELTEAERRNECQSYTGQQPVTPSYNGYSLDQQARQFRWAPELSDVHRSVAESPSGTDAWAVKEGYTRYKPSPSMSEYSQVLISLIKASLR</sequence>
<gene>
    <name evidence="2" type="ORF">GP486_003637</name>
</gene>
<name>A0A9P8LCQ3_9PEZI</name>
<dbReference type="Proteomes" id="UP000750711">
    <property type="component" value="Unassembled WGS sequence"/>
</dbReference>
<dbReference type="InterPro" id="IPR036523">
    <property type="entry name" value="SurE-like_sf"/>
</dbReference>
<dbReference type="Gene3D" id="3.40.1210.10">
    <property type="entry name" value="Survival protein SurE-like phosphatase/nucleotidase"/>
    <property type="match status" value="1"/>
</dbReference>
<dbReference type="PANTHER" id="PTHR47551:SF1">
    <property type="entry name" value="TUBULIN--TYROSINE LIGASE PBY1-RELATED"/>
    <property type="match status" value="1"/>
</dbReference>
<proteinExistence type="predicted"/>
<feature type="domain" description="Survival protein SurE-like phosphatase/nucleotidase" evidence="1">
    <location>
        <begin position="11"/>
        <end position="206"/>
    </location>
</feature>